<keyword evidence="4" id="KW-1185">Reference proteome</keyword>
<dbReference type="PROSITE" id="PS50097">
    <property type="entry name" value="BTB"/>
    <property type="match status" value="2"/>
</dbReference>
<dbReference type="CDD" id="cd18186">
    <property type="entry name" value="BTB_POZ_ZBTB_KLHL-like"/>
    <property type="match status" value="2"/>
</dbReference>
<protein>
    <recommendedName>
        <fullName evidence="5">BTB domain-containing protein</fullName>
    </recommendedName>
</protein>
<organism evidence="3 4">
    <name type="scientific">Caenorhabditis nigoni</name>
    <dbReference type="NCBI Taxonomy" id="1611254"/>
    <lineage>
        <taxon>Eukaryota</taxon>
        <taxon>Metazoa</taxon>
        <taxon>Ecdysozoa</taxon>
        <taxon>Nematoda</taxon>
        <taxon>Chromadorea</taxon>
        <taxon>Rhabditida</taxon>
        <taxon>Rhabditina</taxon>
        <taxon>Rhabditomorpha</taxon>
        <taxon>Rhabditoidea</taxon>
        <taxon>Rhabditidae</taxon>
        <taxon>Peloderinae</taxon>
        <taxon>Caenorhabditis</taxon>
    </lineage>
</organism>
<feature type="domain" description="BTB" evidence="1">
    <location>
        <begin position="183"/>
        <end position="242"/>
    </location>
</feature>
<dbReference type="EMBL" id="PDUG01000003">
    <property type="protein sequence ID" value="PIC41942.1"/>
    <property type="molecule type" value="Genomic_DNA"/>
</dbReference>
<dbReference type="OrthoDB" id="437903at2759"/>
<dbReference type="SUPFAM" id="SSF54695">
    <property type="entry name" value="POZ domain"/>
    <property type="match status" value="2"/>
</dbReference>
<evidence type="ECO:0000313" key="3">
    <source>
        <dbReference type="EMBL" id="PIC41942.1"/>
    </source>
</evidence>
<dbReference type="AlphaFoldDB" id="A0A2G5UQW5"/>
<dbReference type="SMART" id="SM00225">
    <property type="entry name" value="BTB"/>
    <property type="match status" value="2"/>
</dbReference>
<name>A0A2G5UQW5_9PELO</name>
<evidence type="ECO:0000313" key="4">
    <source>
        <dbReference type="Proteomes" id="UP000230233"/>
    </source>
</evidence>
<dbReference type="Pfam" id="PF00917">
    <property type="entry name" value="MATH"/>
    <property type="match status" value="2"/>
</dbReference>
<evidence type="ECO:0008006" key="5">
    <source>
        <dbReference type="Google" id="ProtNLM"/>
    </source>
</evidence>
<dbReference type="SUPFAM" id="SSF49599">
    <property type="entry name" value="TRAF domain-like"/>
    <property type="match status" value="1"/>
</dbReference>
<dbReference type="InterPro" id="IPR008974">
    <property type="entry name" value="TRAF-like"/>
</dbReference>
<reference evidence="4" key="1">
    <citation type="submission" date="2017-10" db="EMBL/GenBank/DDBJ databases">
        <title>Rapid genome shrinkage in a self-fertile nematode reveals novel sperm competition proteins.</title>
        <authorList>
            <person name="Yin D."/>
            <person name="Schwarz E.M."/>
            <person name="Thomas C.G."/>
            <person name="Felde R.L."/>
            <person name="Korf I.F."/>
            <person name="Cutter A.D."/>
            <person name="Schartner C.M."/>
            <person name="Ralston E.J."/>
            <person name="Meyer B.J."/>
            <person name="Haag E.S."/>
        </authorList>
    </citation>
    <scope>NUCLEOTIDE SEQUENCE [LARGE SCALE GENOMIC DNA]</scope>
    <source>
        <strain evidence="4">JU1422</strain>
    </source>
</reference>
<sequence>METGDLSKNDSDAEKTAKKRKFDEISKISKQEISGKKFVLRNIYENAADFVDEKSNFSRNEEYFNVTWYMNLMREDNHLGFYVYCDPYDDENEQLKPENWSIQAKIDFKVFGIDGNVFNESMGGYFKTDKGYGISHFMEWEKVEKEYICNGNLTVEAHLTIFETVGLGREKIRSFDESQKDVSDGILKVRNTNFYVSKTFLAAQSTFFKSLFLGKFSESKESIIPLTGIDPLDFHFLLEVLYGESAIDDTNVEGVALLADMYDIPLVIRKCEEFLLEKSEKHVEEKFRIADSCHLENWKKVTKGKLESGKTGQKTFVLKNLFKMGTDDSGGEPQRNATSLREEHFGCFWFIHLTREDDDFKFSVNVVNPLSTSKKWSIDAEIEFKTFDSWDDETVKTMSHCFENEGPEQFLEFENRYFDEHLPVEARVTIKKSIGLGTGNIRRFDKFSQKDVSDVVLNVGDAKFYVIKMFLAAQSPFFKDLFFGIFSESAKSEVSLTGDDPLDFHSFLEVLYGESAINEFSVEGILHLAVKYDAPTAVRRCEEFLGRFCRKSMKKKLQMATKYDLYHLKKEILNKITKKEEIRSVIPANITDLDHEVMGQLLKKAVGLR</sequence>
<dbReference type="PANTHER" id="PTHR22743:SF165">
    <property type="entry name" value="BTB AND MATH DOMAIN CONTAINING-RELATED"/>
    <property type="match status" value="1"/>
</dbReference>
<dbReference type="Gene3D" id="2.60.210.10">
    <property type="entry name" value="Apoptosis, Tumor Necrosis Factor Receptor Associated Protein 2, Chain A"/>
    <property type="match status" value="1"/>
</dbReference>
<evidence type="ECO:0000259" key="1">
    <source>
        <dbReference type="PROSITE" id="PS50097"/>
    </source>
</evidence>
<dbReference type="InterPro" id="IPR002083">
    <property type="entry name" value="MATH/TRAF_dom"/>
</dbReference>
<gene>
    <name evidence="3" type="primary">Cnig_chr_III.g9178</name>
    <name evidence="3" type="ORF">B9Z55_009178</name>
</gene>
<dbReference type="InterPro" id="IPR000210">
    <property type="entry name" value="BTB/POZ_dom"/>
</dbReference>
<feature type="domain" description="BTB" evidence="1">
    <location>
        <begin position="453"/>
        <end position="512"/>
    </location>
</feature>
<dbReference type="InterPro" id="IPR011333">
    <property type="entry name" value="SKP1/BTB/POZ_sf"/>
</dbReference>
<dbReference type="CDD" id="cd00121">
    <property type="entry name" value="MATH"/>
    <property type="match status" value="2"/>
</dbReference>
<evidence type="ECO:0000259" key="2">
    <source>
        <dbReference type="PROSITE" id="PS50144"/>
    </source>
</evidence>
<feature type="domain" description="MATH" evidence="2">
    <location>
        <begin position="37"/>
        <end position="159"/>
    </location>
</feature>
<dbReference type="SMART" id="SM00061">
    <property type="entry name" value="MATH"/>
    <property type="match status" value="2"/>
</dbReference>
<dbReference type="Proteomes" id="UP000230233">
    <property type="component" value="Chromosome III"/>
</dbReference>
<accession>A0A2G5UQW5</accession>
<proteinExistence type="predicted"/>
<dbReference type="InterPro" id="IPR052664">
    <property type="entry name" value="BTB-MATH_domain_protein"/>
</dbReference>
<comment type="caution">
    <text evidence="3">The sequence shown here is derived from an EMBL/GenBank/DDBJ whole genome shotgun (WGS) entry which is preliminary data.</text>
</comment>
<dbReference type="Gene3D" id="3.30.710.10">
    <property type="entry name" value="Potassium Channel Kv1.1, Chain A"/>
    <property type="match status" value="2"/>
</dbReference>
<dbReference type="PROSITE" id="PS50144">
    <property type="entry name" value="MATH"/>
    <property type="match status" value="1"/>
</dbReference>
<dbReference type="PANTHER" id="PTHR22743">
    <property type="entry name" value="MEPRIN/TRAF-LIKE MATH FAMILY-C.ELEGANS"/>
    <property type="match status" value="1"/>
</dbReference>
<dbReference type="Pfam" id="PF00651">
    <property type="entry name" value="BTB"/>
    <property type="match status" value="2"/>
</dbReference>